<feature type="domain" description="Fibronectin type-III" evidence="3">
    <location>
        <begin position="80"/>
        <end position="181"/>
    </location>
</feature>
<dbReference type="FunFam" id="2.60.40.10:FF:000028">
    <property type="entry name" value="Neuronal cell adhesion molecule"/>
    <property type="match status" value="4"/>
</dbReference>
<protein>
    <submittedName>
        <fullName evidence="4">Phosphatidylinositol phosphatase PTPRQ-like</fullName>
    </submittedName>
</protein>
<feature type="domain" description="Fibronectin type-III" evidence="3">
    <location>
        <begin position="2956"/>
        <end position="3055"/>
    </location>
</feature>
<gene>
    <name evidence="4" type="ORF">LOD99_13702</name>
</gene>
<feature type="domain" description="Fibronectin type-III" evidence="3">
    <location>
        <begin position="2544"/>
        <end position="2643"/>
    </location>
</feature>
<comment type="caution">
    <text evidence="4">The sequence shown here is derived from an EMBL/GenBank/DDBJ whole genome shotgun (WGS) entry which is preliminary data.</text>
</comment>
<feature type="domain" description="Fibronectin type-III" evidence="3">
    <location>
        <begin position="2338"/>
        <end position="2436"/>
    </location>
</feature>
<feature type="domain" description="Fibronectin type-III" evidence="3">
    <location>
        <begin position="2234"/>
        <end position="2336"/>
    </location>
</feature>
<feature type="domain" description="Fibronectin type-III" evidence="3">
    <location>
        <begin position="901"/>
        <end position="999"/>
    </location>
</feature>
<feature type="domain" description="Fibronectin type-III" evidence="3">
    <location>
        <begin position="3473"/>
        <end position="3572"/>
    </location>
</feature>
<proteinExistence type="predicted"/>
<feature type="domain" description="Fibronectin type-III" evidence="3">
    <location>
        <begin position="286"/>
        <end position="384"/>
    </location>
</feature>
<feature type="domain" description="Fibronectin type-III" evidence="3">
    <location>
        <begin position="1310"/>
        <end position="1411"/>
    </location>
</feature>
<feature type="domain" description="Fibronectin type-III" evidence="3">
    <location>
        <begin position="2440"/>
        <end position="2540"/>
    </location>
</feature>
<evidence type="ECO:0000313" key="5">
    <source>
        <dbReference type="Proteomes" id="UP001165289"/>
    </source>
</evidence>
<feature type="domain" description="Fibronectin type-III" evidence="3">
    <location>
        <begin position="3163"/>
        <end position="3262"/>
    </location>
</feature>
<feature type="domain" description="Fibronectin type-III" evidence="3">
    <location>
        <begin position="695"/>
        <end position="796"/>
    </location>
</feature>
<feature type="domain" description="Fibronectin type-III" evidence="3">
    <location>
        <begin position="2647"/>
        <end position="2748"/>
    </location>
</feature>
<evidence type="ECO:0000259" key="3">
    <source>
        <dbReference type="PROSITE" id="PS50853"/>
    </source>
</evidence>
<feature type="domain" description="Fibronectin type-III" evidence="3">
    <location>
        <begin position="388"/>
        <end position="488"/>
    </location>
</feature>
<dbReference type="CDD" id="cd00063">
    <property type="entry name" value="FN3"/>
    <property type="match status" value="37"/>
</dbReference>
<feature type="domain" description="Fibronectin type-III" evidence="3">
    <location>
        <begin position="182"/>
        <end position="284"/>
    </location>
</feature>
<feature type="domain" description="Fibronectin type-III" evidence="3">
    <location>
        <begin position="1825"/>
        <end position="1925"/>
    </location>
</feature>
<dbReference type="PROSITE" id="PS50853">
    <property type="entry name" value="FN3"/>
    <property type="match status" value="37"/>
</dbReference>
<evidence type="ECO:0000313" key="4">
    <source>
        <dbReference type="EMBL" id="KAI6660979.1"/>
    </source>
</evidence>
<feature type="domain" description="Fibronectin type-III" evidence="3">
    <location>
        <begin position="2849"/>
        <end position="2952"/>
    </location>
</feature>
<feature type="domain" description="Fibronectin type-III" evidence="3">
    <location>
        <begin position="1209"/>
        <end position="1308"/>
    </location>
</feature>
<feature type="domain" description="Fibronectin type-III" evidence="3">
    <location>
        <begin position="492"/>
        <end position="593"/>
    </location>
</feature>
<feature type="domain" description="Fibronectin type-III" evidence="3">
    <location>
        <begin position="2749"/>
        <end position="2847"/>
    </location>
</feature>
<sequence length="3779" mass="414077">MDDLNGVPTYYTLRYSGVEFQSEEKTVVVNYTSSGNETVSLTGLEAYTMYEISVTLSTSIGEGDPANIDIRTLETVPTGTPTDLNTNVLSANIISVTWGHPISIDQNGVITEYTLTYRGVERDTTSREVTLYSNDTFFTNYILSELDEHTNYNISVSASTSVGRGPVSSLQTITDQDVPSAAPNNVATSVVNSTAILLTWDAPDLSDRNGILLYYTLTYFGVELDQIVRVVNYTIEGSNHSNQTYEFSGLQEYTVYEFTVASYTTIGKGTAATIGQRTLQSVPSAQPSNLNVQILSSSILIATWYEPPFSEQNGILTKYRITWRGLERDTEVRLEDIPVNSTSNTSYALTDLDAYTNYEVNVSSFTSVGAGPISSYTVTTLQDIPSSSVRNLTTSTEDQNATSIFVRWEVPILNDLNGILVNYSINYSGIEIDTVPRVIYLSNPNLTNQSITLIDLEEYTTYSINVSAYTRVGKGPDAIITQRTNQDAPSSIPTSLQATPLSPTILSITWENPVYINQNGIITTYILTYEGIERDTQLRTLTLPQTNLSLTCHNLDSLEEYTTYKISVSASTTVGAGPVSRVTVRTLENVPSSTVRNLTAESSSSSITVGWYEPIMNDLNGVPTYYTLRYSGVEFQTEEKTVVVNYTSSGNETVSLTGLEAYTMYEISVTLSTSIGEGDPANIDIRTLETVPTGTPTDLNTNVLSANIISVTWGHPISIDQNGVITEYTLTYRGVERDTTSREVTLYSNDTFFTNYILSELDEHTNYNISVSASTSVGRGPVSSLQTITDQDVPSAAPNNVATSVVNSTAILLTWDAPDLSDRNGILLYYTLTYFGVELDQIVRVVNYTIEGSNHSNQTYEFSGLQEYTVYEFTVASYTTIGKGTAATIGQRTLQSVPSAQPSNLNVQILSSSILIATWYEPPFSEQNGILTKYRITWRGLERDTEVRLEDIPVNSTSNTSYALTDLDAYTNYEVNVSSFTSVGAGPISSYTVTTLQDIPSSSVRNLTTSTEDQNATSIFVRWEVPILNDLNGILVNYSINYSGIEIDTVPRVIYLSNPNLTNQSITLIDLEEYTTYSINVSAYTRVGKGPDAIITQRTNQDAPSSIPTSLQATPLSPTILSITWENPVYINQNGIITTYILTYEGIERDTQLRTLTLPQTNLSLTCHNLDSLEEYTTYKISVSASTTVGAGPVSRVTVRTLENVPSSTVRNLTAESSSSSITVGWYEPIMNDLNGVPTYYTLRYSGVEFQTEEKTVVVNYTSSGNETVSLTGLEAYTMYEISVTLSTSIGEGDPANIDIRTLETVPTGTPTDLNTNVLSANIISVTWGHPISIDQNGVITEYTLTYRGVERDTTSREVTLYSNDTFFTNYILSELDEHTNYNISVSASTSVGRGPVSSLQTITDQDVPSAAPNNVATSVVNSTAILLTWDAPDLSDRNGILLYYTLTYFGVELDQIVRVVNYTIEGSNHSNQTYEFSGLQEYTVYEFTVASYTTIGKGTAATIGQRTLQSVPTAQPSEFNVQILSSSILIVTWYEPPFSEQNGILTKYRVTWRGLERDREVRLEDIPVNSTSNTSYALTDLDAYTNYEVNVSSFTSVGAGPISSYTVTTLQDIPSSSVRNLTTSTEDQNATSIFVRWEVPILNDLNGILVNYSINYSGIEIDTVPRVIYLSNPSPTNRSITLIDLEEYTTYSINVSAYTRVGKGPDAIITQRTNQDVPTDIPTSFSANAISPNIINTTWEPPTAYHLGGVITSYTLTYAGRERHSLLKTKVLTVLDGSIYITPALTDLQEDTHYLISVRANTSVGAGPWTTLTVHTPEDVPSSSVRELTTSTENLNATSIFVSWEVPILNDLNGILVNYSINYSGIEIDTVPRVIYLSNPNLTNQSITLIDLEEYTTYSINVSAYTIVGKGPDAIITQRTNQDAPSSIPTSLQATPLSPTILSITWENPVYINQNGIITTYTLTYEGIERDTQPRTLTLPQTDLSLTCHNLDFLEEDTTYYITVSASTSVGSGPDTSIFMSTLESVPSSTVRNLTAEPSSSSITVSWYEPIMNDLNGVPTYYTLRYSGVEFQTEEKTVVVNYTSSGNETVTLTGLEAYTVYEISVTLSTSIGEGDPANIDIRTLETVPTGTPTNLNTNVLSANIISVTWGHPISIDQNGVITEYTLTYRGVERDTTSREVTLYSNDTFFTNYILSELDEHTNYNISVSASTSVGRGPVSSLQTITDQDVPSAAPNNVATSVVNSTAILLTWDAPDLSDRNGILLYYTLTYFGVELDQVVRVVNYTIEGSNHSNQTYEFSGLQEYTVYEFTVASYTTIGKGTAATIGQRTLQSVPSAQPSNLNVQILSSSILIATWYEPPFSEQNGILTKYRVTWRGLERDTEVRLEDIPVNSTSNTSYAMTDLDAYTSYEVNVSSFTSVGAGPISSYTVTTLQDIPSSSVRNLTTSTEDQNATSIFVRWEVPILNDLNGILVNYSINYSGIEIDTVPRVIYLSYPNLTNQSITLILLEEYTTYSINVSAYTKVGKGPDAIITQRTNQDVPTDIPTSFSANAISPNTINTTWEPPTAYHLGGVITSYTLTYAGRERHSLLKTKILTVLNGSIYITPALTDLQEDTHYLISVRANTSVGAGPWTNLTVHTPEDVPSTAVRNVSTLSPTSTSIYVSWSVPIPDDLNGVLTHYTVTYYGEEIDSTVRVIQLNTSSHGDMNLTLTNLEEYTTYSVNISVYTKVGRGPDVLIYQRTLQDVPSATPTSLVANAISPNIINTTWEDPPPYHLGGVLTSYTLTYRGSERDTELETIDIPVLNGSVYITPALIDLEEDTTYEISVRAHTTVGSGPTLNTTVHTPEDVPSSSVRNLTTSTDGMNATSIFVSWEVPILNDLNGILVNYSINYSGIEIDTFPRVIYLSYPNLTNQSITLIDLEEYTTYSINVSAYTKVGKGPDAIITQRTNQDVPTDIPTSFSANAISPNIINTTWEPPTAYHLGGVITSYTLTYAGRERHSLPKTKVLTVLNGSIYITPALTDLQEDTHYLMFVRANTSVGAGPWTNLTVHTPEDVPSSSVRNLTTSTEGMNATSIFVSWGVPILNDLNGILVNYSINYSGIEIDTVPRVIYLSYPNLTNQSITLIDLEEYTTYSINVSAYTKVGKGPDAIITQRTNQDVPTDIPTSFSANAISPNIINTTWEPPTAYHLGGVITSYTLTYAGEERHSLLKTKVLTVLNGSIYITPALTDLQEDTHYLISVRANTSVGAGPWTSLTVHTPEDVPSSSVRNLTTSTEGMNATSIFVSWGVPILNDLNGILVNYSINYSGIEIDTVPRVIYFSNPNLTNQSITLIDLEEYTTYSINVSAYTKVGKGPDAIITQRTNQDVPTDIPTSFFANAISPNIINTTWEPPTAYHIGGVITSYTLTYAGRERHSLLKTKILTVLNGSIYITPALTDLQEDTHYLISVRANTSVGAGPWTYLTVHTPEDVPTDIPTSFSANAISPNIINTTWEPPTAYHLGGVITSYTLTYAGRERHSLLKTKILTVLNGSIYITPALTDLQEDTHYLISVRANTSVGAGPWTNLTVHTPEDVPSSSVRGLTTSTDGMNATSIFVSWEVPILNDLNGILVNYSINYSGIEIDTVPRVIYLSYPNLTNQSITLIDLEEYTTYSINVSAYTKVGKGPDAIITQRTNQDVPTDIPTSFSANAISPNTINTTWEPPTAYHLGGVITSYTLTYAGRERHSLLKTKVLTVLNGSIYITPALTDLQEDTHYLISVRANTSVGAGPWTGLTVHTPEDG</sequence>
<feature type="domain" description="Fibronectin type-III" evidence="3">
    <location>
        <begin position="3573"/>
        <end position="3676"/>
    </location>
</feature>
<evidence type="ECO:0000256" key="1">
    <source>
        <dbReference type="ARBA" id="ARBA00022737"/>
    </source>
</evidence>
<keyword evidence="1" id="KW-0677">Repeat</keyword>
<feature type="domain" description="Fibronectin type-III" evidence="3">
    <location>
        <begin position="3266"/>
        <end position="3366"/>
    </location>
</feature>
<dbReference type="Gene3D" id="2.60.40.10">
    <property type="entry name" value="Immunoglobulins"/>
    <property type="match status" value="37"/>
</dbReference>
<keyword evidence="5" id="KW-1185">Reference proteome</keyword>
<feature type="domain" description="Fibronectin type-III" evidence="3">
    <location>
        <begin position="3680"/>
        <end position="3779"/>
    </location>
</feature>
<feature type="domain" description="Fibronectin type-III" evidence="3">
    <location>
        <begin position="1722"/>
        <end position="1821"/>
    </location>
</feature>
<dbReference type="Proteomes" id="UP001165289">
    <property type="component" value="Unassembled WGS sequence"/>
</dbReference>
<dbReference type="InterPro" id="IPR003961">
    <property type="entry name" value="FN3_dom"/>
</dbReference>
<organism evidence="4 5">
    <name type="scientific">Oopsacas minuta</name>
    <dbReference type="NCBI Taxonomy" id="111878"/>
    <lineage>
        <taxon>Eukaryota</taxon>
        <taxon>Metazoa</taxon>
        <taxon>Porifera</taxon>
        <taxon>Hexactinellida</taxon>
        <taxon>Hexasterophora</taxon>
        <taxon>Lyssacinosida</taxon>
        <taxon>Leucopsacidae</taxon>
        <taxon>Oopsacas</taxon>
    </lineage>
</organism>
<feature type="domain" description="Fibronectin type-III" evidence="3">
    <location>
        <begin position="3059"/>
        <end position="3159"/>
    </location>
</feature>
<feature type="domain" description="Fibronectin type-III" evidence="3">
    <location>
        <begin position="1"/>
        <end position="78"/>
    </location>
</feature>
<feature type="domain" description="Fibronectin type-III" evidence="3">
    <location>
        <begin position="3370"/>
        <end position="3469"/>
    </location>
</feature>
<evidence type="ECO:0000256" key="2">
    <source>
        <dbReference type="SAM" id="MobiDB-lite"/>
    </source>
</evidence>
<feature type="domain" description="Fibronectin type-III" evidence="3">
    <location>
        <begin position="1516"/>
        <end position="1614"/>
    </location>
</feature>
<dbReference type="InterPro" id="IPR036116">
    <property type="entry name" value="FN3_sf"/>
</dbReference>
<dbReference type="InterPro" id="IPR013783">
    <property type="entry name" value="Ig-like_fold"/>
</dbReference>
<dbReference type="EMBL" id="JAKMXF010000022">
    <property type="protein sequence ID" value="KAI6660979.1"/>
    <property type="molecule type" value="Genomic_DNA"/>
</dbReference>
<feature type="domain" description="Fibronectin type-III" evidence="3">
    <location>
        <begin position="2031"/>
        <end position="2130"/>
    </location>
</feature>
<feature type="domain" description="Fibronectin type-III" evidence="3">
    <location>
        <begin position="1929"/>
        <end position="2029"/>
    </location>
</feature>
<name>A0AAV7KLF3_9METZ</name>
<dbReference type="SUPFAM" id="SSF49265">
    <property type="entry name" value="Fibronectin type III"/>
    <property type="match status" value="19"/>
</dbReference>
<dbReference type="InterPro" id="IPR050713">
    <property type="entry name" value="RTP_Phos/Ushers"/>
</dbReference>
<feature type="domain" description="Fibronectin type-III" evidence="3">
    <location>
        <begin position="1618"/>
        <end position="1718"/>
    </location>
</feature>
<feature type="domain" description="Fibronectin type-III" evidence="3">
    <location>
        <begin position="2132"/>
        <end position="2233"/>
    </location>
</feature>
<dbReference type="PANTHER" id="PTHR46957:SF3">
    <property type="entry name" value="CYTOKINE RECEPTOR"/>
    <property type="match status" value="1"/>
</dbReference>
<accession>A0AAV7KLF3</accession>
<feature type="domain" description="Fibronectin type-III" evidence="3">
    <location>
        <begin position="594"/>
        <end position="693"/>
    </location>
</feature>
<dbReference type="SMART" id="SM00060">
    <property type="entry name" value="FN3"/>
    <property type="match status" value="37"/>
</dbReference>
<dbReference type="PANTHER" id="PTHR46957">
    <property type="entry name" value="CYTOKINE RECEPTOR"/>
    <property type="match status" value="1"/>
</dbReference>
<reference evidence="4 5" key="1">
    <citation type="journal article" date="2023" name="BMC Biol.">
        <title>The compact genome of the sponge Oopsacas minuta (Hexactinellida) is lacking key metazoan core genes.</title>
        <authorList>
            <person name="Santini S."/>
            <person name="Schenkelaars Q."/>
            <person name="Jourda C."/>
            <person name="Duchesne M."/>
            <person name="Belahbib H."/>
            <person name="Rocher C."/>
            <person name="Selva M."/>
            <person name="Riesgo A."/>
            <person name="Vervoort M."/>
            <person name="Leys S.P."/>
            <person name="Kodjabachian L."/>
            <person name="Le Bivic A."/>
            <person name="Borchiellini C."/>
            <person name="Claverie J.M."/>
            <person name="Renard E."/>
        </authorList>
    </citation>
    <scope>NUCLEOTIDE SEQUENCE [LARGE SCALE GENOMIC DNA]</scope>
    <source>
        <strain evidence="4">SPO-2</strain>
    </source>
</reference>
<feature type="domain" description="Fibronectin type-III" evidence="3">
    <location>
        <begin position="1107"/>
        <end position="1208"/>
    </location>
</feature>
<dbReference type="Pfam" id="PF00041">
    <property type="entry name" value="fn3"/>
    <property type="match status" value="36"/>
</dbReference>
<feature type="domain" description="Fibronectin type-III" evidence="3">
    <location>
        <begin position="797"/>
        <end position="899"/>
    </location>
</feature>
<feature type="region of interest" description="Disordered" evidence="2">
    <location>
        <begin position="2835"/>
        <end position="2857"/>
    </location>
</feature>
<dbReference type="GO" id="GO:0043235">
    <property type="term" value="C:receptor complex"/>
    <property type="evidence" value="ECO:0007669"/>
    <property type="project" value="TreeGrafter"/>
</dbReference>
<feature type="domain" description="Fibronectin type-III" evidence="3">
    <location>
        <begin position="1003"/>
        <end position="1103"/>
    </location>
</feature>
<feature type="domain" description="Fibronectin type-III" evidence="3">
    <location>
        <begin position="1412"/>
        <end position="1514"/>
    </location>
</feature>